<sequence length="233" mass="26374">MFEIERKNFLGQDVIIHPTVISDNAMAVLIDTGFSGQKDIFLEEFEKASVPFELLKKIIITHHHLDHTGSLPSILEESHHKIQVLSNELEKPYIQGEKDLITKELLAQMESWPEQWRIDFQSELSNPPKTIVHKIVTDGEELPYCGGIVVINTPGHSIGHISLYHKQSKTLIAADAMVVQDGMLELNQQSMDIELSQKSLNKFTQYDIETVICYHGGLFNENVNECIAKLVLS</sequence>
<protein>
    <submittedName>
        <fullName evidence="5">MBL fold metallo-hydrolase</fullName>
    </submittedName>
</protein>
<dbReference type="InterPro" id="IPR050855">
    <property type="entry name" value="NDM-1-like"/>
</dbReference>
<accession>A0A6N9Q4B8</accession>
<dbReference type="AlphaFoldDB" id="A0A6N9Q4B8"/>
<comment type="caution">
    <text evidence="5">The sequence shown here is derived from an EMBL/GenBank/DDBJ whole genome shotgun (WGS) entry which is preliminary data.</text>
</comment>
<comment type="catalytic activity">
    <reaction evidence="1">
        <text>3',5'-cyclic CMP + H2O = CMP + H(+)</text>
        <dbReference type="Rhea" id="RHEA:72675"/>
        <dbReference type="ChEBI" id="CHEBI:15377"/>
        <dbReference type="ChEBI" id="CHEBI:15378"/>
        <dbReference type="ChEBI" id="CHEBI:58003"/>
        <dbReference type="ChEBI" id="CHEBI:60377"/>
    </reaction>
    <physiologicalReaction direction="left-to-right" evidence="1">
        <dbReference type="Rhea" id="RHEA:72676"/>
    </physiologicalReaction>
</comment>
<evidence type="ECO:0000256" key="2">
    <source>
        <dbReference type="ARBA" id="ARBA00034301"/>
    </source>
</evidence>
<dbReference type="PANTHER" id="PTHR42951">
    <property type="entry name" value="METALLO-BETA-LACTAMASE DOMAIN-CONTAINING"/>
    <property type="match status" value="1"/>
</dbReference>
<dbReference type="InterPro" id="IPR001279">
    <property type="entry name" value="Metallo-B-lactamas"/>
</dbReference>
<comment type="catalytic activity">
    <reaction evidence="3">
        <text>3',5'-cyclic UMP + H2O = UMP + H(+)</text>
        <dbReference type="Rhea" id="RHEA:70575"/>
        <dbReference type="ChEBI" id="CHEBI:15377"/>
        <dbReference type="ChEBI" id="CHEBI:15378"/>
        <dbReference type="ChEBI" id="CHEBI:57865"/>
        <dbReference type="ChEBI" id="CHEBI:184387"/>
    </reaction>
    <physiologicalReaction direction="left-to-right" evidence="3">
        <dbReference type="Rhea" id="RHEA:70576"/>
    </physiologicalReaction>
</comment>
<evidence type="ECO:0000259" key="4">
    <source>
        <dbReference type="SMART" id="SM00849"/>
    </source>
</evidence>
<dbReference type="SUPFAM" id="SSF56281">
    <property type="entry name" value="Metallo-hydrolase/oxidoreductase"/>
    <property type="match status" value="1"/>
</dbReference>
<evidence type="ECO:0000313" key="6">
    <source>
        <dbReference type="Proteomes" id="UP000448943"/>
    </source>
</evidence>
<gene>
    <name evidence="5" type="ORF">ERL59_11850</name>
</gene>
<proteinExistence type="predicted"/>
<comment type="function">
    <text evidence="2">Counteracts the endogenous Pycsar antiviral defense system. Phosphodiesterase that enables metal-dependent hydrolysis of host cyclic nucleotide Pycsar defense signals such as cCMP and cUMP.</text>
</comment>
<keyword evidence="6" id="KW-1185">Reference proteome</keyword>
<dbReference type="GO" id="GO:0016787">
    <property type="term" value="F:hydrolase activity"/>
    <property type="evidence" value="ECO:0007669"/>
    <property type="project" value="UniProtKB-KW"/>
</dbReference>
<dbReference type="OrthoDB" id="9802248at2"/>
<keyword evidence="5" id="KW-0378">Hydrolase</keyword>
<organism evidence="5 6">
    <name type="scientific">Chengkuizengella marina</name>
    <dbReference type="NCBI Taxonomy" id="2507566"/>
    <lineage>
        <taxon>Bacteria</taxon>
        <taxon>Bacillati</taxon>
        <taxon>Bacillota</taxon>
        <taxon>Bacilli</taxon>
        <taxon>Bacillales</taxon>
        <taxon>Paenibacillaceae</taxon>
        <taxon>Chengkuizengella</taxon>
    </lineage>
</organism>
<dbReference type="Gene3D" id="3.60.15.10">
    <property type="entry name" value="Ribonuclease Z/Hydroxyacylglutathione hydrolase-like"/>
    <property type="match status" value="1"/>
</dbReference>
<reference evidence="5 6" key="1">
    <citation type="submission" date="2019-01" db="EMBL/GenBank/DDBJ databases">
        <title>Chengkuizengella sp. nov., isolated from deep-sea sediment of East Pacific Ocean.</title>
        <authorList>
            <person name="Yang J."/>
            <person name="Lai Q."/>
            <person name="Shao Z."/>
        </authorList>
    </citation>
    <scope>NUCLEOTIDE SEQUENCE [LARGE SCALE GENOMIC DNA]</scope>
    <source>
        <strain evidence="5 6">YPA3-1-1</strain>
    </source>
</reference>
<evidence type="ECO:0000313" key="5">
    <source>
        <dbReference type="EMBL" id="NBI29652.1"/>
    </source>
</evidence>
<dbReference type="InterPro" id="IPR036866">
    <property type="entry name" value="RibonucZ/Hydroxyglut_hydro"/>
</dbReference>
<dbReference type="Pfam" id="PF00753">
    <property type="entry name" value="Lactamase_B"/>
    <property type="match status" value="1"/>
</dbReference>
<dbReference type="EMBL" id="SIJB01000027">
    <property type="protein sequence ID" value="NBI29652.1"/>
    <property type="molecule type" value="Genomic_DNA"/>
</dbReference>
<dbReference type="Proteomes" id="UP000448943">
    <property type="component" value="Unassembled WGS sequence"/>
</dbReference>
<feature type="domain" description="Metallo-beta-lactamase" evidence="4">
    <location>
        <begin position="15"/>
        <end position="215"/>
    </location>
</feature>
<dbReference type="SMART" id="SM00849">
    <property type="entry name" value="Lactamase_B"/>
    <property type="match status" value="1"/>
</dbReference>
<evidence type="ECO:0000256" key="1">
    <source>
        <dbReference type="ARBA" id="ARBA00034221"/>
    </source>
</evidence>
<dbReference type="CDD" id="cd07721">
    <property type="entry name" value="yflN-like_MBL-fold"/>
    <property type="match status" value="1"/>
</dbReference>
<evidence type="ECO:0000256" key="3">
    <source>
        <dbReference type="ARBA" id="ARBA00048505"/>
    </source>
</evidence>
<name>A0A6N9Q4B8_9BACL</name>
<dbReference type="PANTHER" id="PTHR42951:SF15">
    <property type="entry name" value="METALLO-BETA-LACTAMASE SUPERFAMILY PROTEIN"/>
    <property type="match status" value="1"/>
</dbReference>